<name>A0AAN0RIK6_9RHOB</name>
<dbReference type="Proteomes" id="UP000028680">
    <property type="component" value="Chromosome"/>
</dbReference>
<reference evidence="1 2" key="1">
    <citation type="journal article" date="2014" name="ISME J.">
        <title>Adaptation of an abundant Roseobacter RCA organism to pelagic systems revealed by genomic and transcriptomic analyses.</title>
        <authorList>
            <person name="Voget S."/>
            <person name="Wemheuer B."/>
            <person name="Brinkhoff T."/>
            <person name="Vollmers J."/>
            <person name="Dietrich S."/>
            <person name="Giebel H.A."/>
            <person name="Beardsley C."/>
            <person name="Sardemann C."/>
            <person name="Bakenhus I."/>
            <person name="Billerbeck S."/>
            <person name="Daniel R."/>
            <person name="Simon M."/>
        </authorList>
    </citation>
    <scope>NUCLEOTIDE SEQUENCE [LARGE SCALE GENOMIC DNA]</scope>
    <source>
        <strain evidence="1 2">RCA23</strain>
    </source>
</reference>
<dbReference type="EMBL" id="CP003984">
    <property type="protein sequence ID" value="AII86809.1"/>
    <property type="molecule type" value="Genomic_DNA"/>
</dbReference>
<dbReference type="AlphaFoldDB" id="A0AAN0RIK6"/>
<sequence length="154" mass="17541">MINLPEEIQLHIGENKFTGYQITGQEQFVLITIQGNKRSLYLDDGEQKIFAMSHVVTDPGLELHSFGDMVEYILAQLPRTGDTLMSMIKYDQGQKLNDMVADFLIDYSTENSRCSLDDASKAYADLSDYMGFSNMDPVDFYSDIWSLHIAKNFT</sequence>
<evidence type="ECO:0000313" key="2">
    <source>
        <dbReference type="Proteomes" id="UP000028680"/>
    </source>
</evidence>
<dbReference type="RefSeq" id="WP_044049620.1">
    <property type="nucleotide sequence ID" value="NZ_CP003984.1"/>
</dbReference>
<protein>
    <submittedName>
        <fullName evidence="1">Uncharacterized protein</fullName>
    </submittedName>
</protein>
<organism evidence="1 2">
    <name type="scientific">Planktomarina temperata RCA23</name>
    <dbReference type="NCBI Taxonomy" id="666509"/>
    <lineage>
        <taxon>Bacteria</taxon>
        <taxon>Pseudomonadati</taxon>
        <taxon>Pseudomonadota</taxon>
        <taxon>Alphaproteobacteria</taxon>
        <taxon>Rhodobacterales</taxon>
        <taxon>Paracoccaceae</taxon>
        <taxon>Planktomarina</taxon>
    </lineage>
</organism>
<gene>
    <name evidence="1" type="ORF">RCA23_c12620</name>
</gene>
<dbReference type="KEGG" id="ptp:RCA23_c12620"/>
<keyword evidence="2" id="KW-1185">Reference proteome</keyword>
<evidence type="ECO:0000313" key="1">
    <source>
        <dbReference type="EMBL" id="AII86809.1"/>
    </source>
</evidence>
<accession>A0AAN0RIK6</accession>
<proteinExistence type="predicted"/>